<protein>
    <submittedName>
        <fullName evidence="2">Serine/threonine-protein phosphatase 7 long form like</fullName>
    </submittedName>
</protein>
<evidence type="ECO:0000313" key="3">
    <source>
        <dbReference type="Proteomes" id="UP000236161"/>
    </source>
</evidence>
<dbReference type="EMBL" id="KZ452015">
    <property type="protein sequence ID" value="PKA50866.1"/>
    <property type="molecule type" value="Genomic_DNA"/>
</dbReference>
<dbReference type="PANTHER" id="PTHR46033:SF1">
    <property type="entry name" value="PROTEIN MAIN-LIKE 2"/>
    <property type="match status" value="1"/>
</dbReference>
<dbReference type="Proteomes" id="UP000236161">
    <property type="component" value="Unassembled WGS sequence"/>
</dbReference>
<dbReference type="STRING" id="1088818.A0A2I0A5Q9"/>
<evidence type="ECO:0000259" key="1">
    <source>
        <dbReference type="Pfam" id="PF10536"/>
    </source>
</evidence>
<name>A0A2I0A5Q9_9ASPA</name>
<evidence type="ECO:0000313" key="2">
    <source>
        <dbReference type="EMBL" id="PKA50866.1"/>
    </source>
</evidence>
<reference evidence="2 3" key="1">
    <citation type="journal article" date="2017" name="Nature">
        <title>The Apostasia genome and the evolution of orchids.</title>
        <authorList>
            <person name="Zhang G.Q."/>
            <person name="Liu K.W."/>
            <person name="Li Z."/>
            <person name="Lohaus R."/>
            <person name="Hsiao Y.Y."/>
            <person name="Niu S.C."/>
            <person name="Wang J.Y."/>
            <person name="Lin Y.C."/>
            <person name="Xu Q."/>
            <person name="Chen L.J."/>
            <person name="Yoshida K."/>
            <person name="Fujiwara S."/>
            <person name="Wang Z.W."/>
            <person name="Zhang Y.Q."/>
            <person name="Mitsuda N."/>
            <person name="Wang M."/>
            <person name="Liu G.H."/>
            <person name="Pecoraro L."/>
            <person name="Huang H.X."/>
            <person name="Xiao X.J."/>
            <person name="Lin M."/>
            <person name="Wu X.Y."/>
            <person name="Wu W.L."/>
            <person name="Chen Y.Y."/>
            <person name="Chang S.B."/>
            <person name="Sakamoto S."/>
            <person name="Ohme-Takagi M."/>
            <person name="Yagi M."/>
            <person name="Zeng S.J."/>
            <person name="Shen C.Y."/>
            <person name="Yeh C.M."/>
            <person name="Luo Y.B."/>
            <person name="Tsai W.C."/>
            <person name="Van de Peer Y."/>
            <person name="Liu Z.J."/>
        </authorList>
    </citation>
    <scope>NUCLEOTIDE SEQUENCE [LARGE SCALE GENOMIC DNA]</scope>
    <source>
        <strain evidence="3">cv. Shenzhen</strain>
        <tissue evidence="2">Stem</tissue>
    </source>
</reference>
<proteinExistence type="predicted"/>
<dbReference type="InterPro" id="IPR044824">
    <property type="entry name" value="MAIN-like"/>
</dbReference>
<dbReference type="OrthoDB" id="693110at2759"/>
<feature type="domain" description="Aminotransferase-like plant mobile" evidence="1">
    <location>
        <begin position="4"/>
        <end position="53"/>
    </location>
</feature>
<dbReference type="InterPro" id="IPR019557">
    <property type="entry name" value="AminoTfrase-like_pln_mobile"/>
</dbReference>
<organism evidence="2 3">
    <name type="scientific">Apostasia shenzhenica</name>
    <dbReference type="NCBI Taxonomy" id="1088818"/>
    <lineage>
        <taxon>Eukaryota</taxon>
        <taxon>Viridiplantae</taxon>
        <taxon>Streptophyta</taxon>
        <taxon>Embryophyta</taxon>
        <taxon>Tracheophyta</taxon>
        <taxon>Spermatophyta</taxon>
        <taxon>Magnoliopsida</taxon>
        <taxon>Liliopsida</taxon>
        <taxon>Asparagales</taxon>
        <taxon>Orchidaceae</taxon>
        <taxon>Apostasioideae</taxon>
        <taxon>Apostasia</taxon>
    </lineage>
</organism>
<gene>
    <name evidence="2" type="ORF">AXF42_Ash007521</name>
</gene>
<dbReference type="PANTHER" id="PTHR46033">
    <property type="entry name" value="PROTEIN MAIN-LIKE 2"/>
    <property type="match status" value="1"/>
</dbReference>
<dbReference type="GO" id="GO:0010073">
    <property type="term" value="P:meristem maintenance"/>
    <property type="evidence" value="ECO:0007669"/>
    <property type="project" value="InterPro"/>
</dbReference>
<sequence>MNFIRIDHNLITTLIECWSPETNTFHLLIGEMTVTLQDIAVILGVRIDGDLLISCILVREGYR</sequence>
<dbReference type="Pfam" id="PF10536">
    <property type="entry name" value="PMD"/>
    <property type="match status" value="1"/>
</dbReference>
<dbReference type="AlphaFoldDB" id="A0A2I0A5Q9"/>
<keyword evidence="3" id="KW-1185">Reference proteome</keyword>
<accession>A0A2I0A5Q9</accession>